<reference evidence="1" key="1">
    <citation type="submission" date="2018-02" db="EMBL/GenBank/DDBJ databases">
        <title>Rhizophora mucronata_Transcriptome.</title>
        <authorList>
            <person name="Meera S.P."/>
            <person name="Sreeshan A."/>
            <person name="Augustine A."/>
        </authorList>
    </citation>
    <scope>NUCLEOTIDE SEQUENCE</scope>
    <source>
        <tissue evidence="1">Leaf</tissue>
    </source>
</reference>
<organism evidence="1">
    <name type="scientific">Rhizophora mucronata</name>
    <name type="common">Asiatic mangrove</name>
    <dbReference type="NCBI Taxonomy" id="61149"/>
    <lineage>
        <taxon>Eukaryota</taxon>
        <taxon>Viridiplantae</taxon>
        <taxon>Streptophyta</taxon>
        <taxon>Embryophyta</taxon>
        <taxon>Tracheophyta</taxon>
        <taxon>Spermatophyta</taxon>
        <taxon>Magnoliopsida</taxon>
        <taxon>eudicotyledons</taxon>
        <taxon>Gunneridae</taxon>
        <taxon>Pentapetalae</taxon>
        <taxon>rosids</taxon>
        <taxon>fabids</taxon>
        <taxon>Malpighiales</taxon>
        <taxon>Rhizophoraceae</taxon>
        <taxon>Rhizophora</taxon>
    </lineage>
</organism>
<dbReference type="EMBL" id="GGEC01049392">
    <property type="protein sequence ID" value="MBX29876.1"/>
    <property type="molecule type" value="Transcribed_RNA"/>
</dbReference>
<protein>
    <submittedName>
        <fullName evidence="1">Trehalose-6-phosphate synthase-8</fullName>
    </submittedName>
</protein>
<dbReference type="EMBL" id="GGEC01049399">
    <property type="protein sequence ID" value="MBX29883.1"/>
    <property type="molecule type" value="Transcribed_RNA"/>
</dbReference>
<accession>A0A2P2MI31</accession>
<dbReference type="EMBL" id="GGEC01049379">
    <property type="protein sequence ID" value="MBX29863.1"/>
    <property type="molecule type" value="Transcribed_RNA"/>
</dbReference>
<dbReference type="AlphaFoldDB" id="A0A2P2MI31"/>
<dbReference type="EMBL" id="GGEC01049395">
    <property type="protein sequence ID" value="MBX29879.1"/>
    <property type="molecule type" value="Transcribed_RNA"/>
</dbReference>
<proteinExistence type="predicted"/>
<sequence>MEKLSALLFRFLHKFFYLWDFPFFFHWASDHKMIHLYRKHWMLTHTHTHTAFSRNPDSKSS</sequence>
<dbReference type="EMBL" id="GGEC01049385">
    <property type="protein sequence ID" value="MBX29869.1"/>
    <property type="molecule type" value="Transcribed_RNA"/>
</dbReference>
<evidence type="ECO:0000313" key="1">
    <source>
        <dbReference type="EMBL" id="MBX29879.1"/>
    </source>
</evidence>
<name>A0A2P2MI31_RHIMU</name>